<keyword evidence="2" id="KW-1133">Transmembrane helix</keyword>
<dbReference type="OrthoDB" id="545970at2759"/>
<accession>D8U981</accession>
<feature type="region of interest" description="Disordered" evidence="1">
    <location>
        <begin position="62"/>
        <end position="104"/>
    </location>
</feature>
<feature type="compositionally biased region" description="Gly residues" evidence="1">
    <location>
        <begin position="73"/>
        <end position="83"/>
    </location>
</feature>
<keyword evidence="2" id="KW-0472">Membrane</keyword>
<feature type="transmembrane region" description="Helical" evidence="2">
    <location>
        <begin position="38"/>
        <end position="56"/>
    </location>
</feature>
<dbReference type="RefSeq" id="XP_002955243.1">
    <property type="nucleotide sequence ID" value="XM_002955197.1"/>
</dbReference>
<dbReference type="InParanoid" id="D8U981"/>
<dbReference type="GeneID" id="9626288"/>
<feature type="compositionally biased region" description="Low complexity" evidence="1">
    <location>
        <begin position="62"/>
        <end position="72"/>
    </location>
</feature>
<dbReference type="SUPFAM" id="SSF53335">
    <property type="entry name" value="S-adenosyl-L-methionine-dependent methyltransferases"/>
    <property type="match status" value="1"/>
</dbReference>
<evidence type="ECO:0000256" key="1">
    <source>
        <dbReference type="SAM" id="MobiDB-lite"/>
    </source>
</evidence>
<organism evidence="5">
    <name type="scientific">Volvox carteri f. nagariensis</name>
    <dbReference type="NCBI Taxonomy" id="3068"/>
    <lineage>
        <taxon>Eukaryota</taxon>
        <taxon>Viridiplantae</taxon>
        <taxon>Chlorophyta</taxon>
        <taxon>core chlorophytes</taxon>
        <taxon>Chlorophyceae</taxon>
        <taxon>CS clade</taxon>
        <taxon>Chlamydomonadales</taxon>
        <taxon>Volvocaceae</taxon>
        <taxon>Volvox</taxon>
    </lineage>
</organism>
<dbReference type="Proteomes" id="UP000001058">
    <property type="component" value="Unassembled WGS sequence"/>
</dbReference>
<reference evidence="4 5" key="1">
    <citation type="journal article" date="2010" name="Science">
        <title>Genomic analysis of organismal complexity in the multicellular green alga Volvox carteri.</title>
        <authorList>
            <person name="Prochnik S.E."/>
            <person name="Umen J."/>
            <person name="Nedelcu A.M."/>
            <person name="Hallmann A."/>
            <person name="Miller S.M."/>
            <person name="Nishii I."/>
            <person name="Ferris P."/>
            <person name="Kuo A."/>
            <person name="Mitros T."/>
            <person name="Fritz-Laylin L.K."/>
            <person name="Hellsten U."/>
            <person name="Chapman J."/>
            <person name="Simakov O."/>
            <person name="Rensing S.A."/>
            <person name="Terry A."/>
            <person name="Pangilinan J."/>
            <person name="Kapitonov V."/>
            <person name="Jurka J."/>
            <person name="Salamov A."/>
            <person name="Shapiro H."/>
            <person name="Schmutz J."/>
            <person name="Grimwood J."/>
            <person name="Lindquist E."/>
            <person name="Lucas S."/>
            <person name="Grigoriev I.V."/>
            <person name="Schmitt R."/>
            <person name="Kirk D."/>
            <person name="Rokhsar D.S."/>
        </authorList>
    </citation>
    <scope>NUCLEOTIDE SEQUENCE [LARGE SCALE GENOMIC DNA]</scope>
    <source>
        <strain evidence="5">f. Nagariensis / Eve</strain>
    </source>
</reference>
<gene>
    <name evidence="4" type="ORF">VOLCADRAFT_96106</name>
</gene>
<dbReference type="KEGG" id="vcn:VOLCADRAFT_96106"/>
<dbReference type="Pfam" id="PF05050">
    <property type="entry name" value="Methyltransf_21"/>
    <property type="match status" value="1"/>
</dbReference>
<feature type="region of interest" description="Disordered" evidence="1">
    <location>
        <begin position="1"/>
        <end position="20"/>
    </location>
</feature>
<keyword evidence="5" id="KW-1185">Reference proteome</keyword>
<feature type="domain" description="Methyltransferase FkbM" evidence="3">
    <location>
        <begin position="452"/>
        <end position="499"/>
    </location>
</feature>
<dbReference type="InterPro" id="IPR052514">
    <property type="entry name" value="SAM-dependent_MTase"/>
</dbReference>
<dbReference type="PANTHER" id="PTHR34203">
    <property type="entry name" value="METHYLTRANSFERASE, FKBM FAMILY PROTEIN"/>
    <property type="match status" value="1"/>
</dbReference>
<protein>
    <recommendedName>
        <fullName evidence="3">Methyltransferase FkbM domain-containing protein</fullName>
    </recommendedName>
</protein>
<dbReference type="AlphaFoldDB" id="D8U981"/>
<name>D8U981_VOLCA</name>
<dbReference type="InterPro" id="IPR006342">
    <property type="entry name" value="FkbM_mtfrase"/>
</dbReference>
<evidence type="ECO:0000313" key="4">
    <source>
        <dbReference type="EMBL" id="EFJ43762.1"/>
    </source>
</evidence>
<proteinExistence type="predicted"/>
<dbReference type="Gene3D" id="3.40.50.150">
    <property type="entry name" value="Vaccinia Virus protein VP39"/>
    <property type="match status" value="1"/>
</dbReference>
<evidence type="ECO:0000256" key="2">
    <source>
        <dbReference type="SAM" id="Phobius"/>
    </source>
</evidence>
<dbReference type="InterPro" id="IPR029063">
    <property type="entry name" value="SAM-dependent_MTases_sf"/>
</dbReference>
<evidence type="ECO:0000313" key="5">
    <source>
        <dbReference type="Proteomes" id="UP000001058"/>
    </source>
</evidence>
<dbReference type="EMBL" id="GL378370">
    <property type="protein sequence ID" value="EFJ43762.1"/>
    <property type="molecule type" value="Genomic_DNA"/>
</dbReference>
<evidence type="ECO:0000259" key="3">
    <source>
        <dbReference type="Pfam" id="PF05050"/>
    </source>
</evidence>
<keyword evidence="2" id="KW-0812">Transmembrane</keyword>
<feature type="region of interest" description="Disordered" evidence="1">
    <location>
        <begin position="134"/>
        <end position="177"/>
    </location>
</feature>
<feature type="compositionally biased region" description="Gly residues" evidence="1">
    <location>
        <begin position="154"/>
        <end position="175"/>
    </location>
</feature>
<dbReference type="PANTHER" id="PTHR34203:SF13">
    <property type="entry name" value="EXPRESSED PROTEIN"/>
    <property type="match status" value="1"/>
</dbReference>
<sequence>MHRSAFSRASGGGASSGNTAGSAHLLCLPTSVPPRRRVILLAACCVAVAIMLLSLLSTTKTTTITGTPSTTSGSGGGDGGGGSDRSMGHHPELPSLSDHTPRLPTVDVPRMVERLLTSPSTTNLALRRAQIVEEGQGQGHGAEPQTAATDGSDAEGGSGAEGAGAGAGSVVGGASDGWQSDPGVNGINGYLHLDRLGLDLETSLRQQVFCEEAFPLLELKAAGGPATAPAATAATAAAVSARELQPGVTIYVYGGDDQVSRSIREGKGWEADILQEILWALSQPLPYHVVSSRLSPAEAEVDGGGGLPGGTAAGVFLDNAVIQRRTSARVAAAAAPVALAALHDVASSVLAATPAGTAPAVDSAVPWTAGGGDVSGGGGDGGTAPPHLFVDVGANVGWFAISVAAKGYRVAAFEGMSTNVGLGDGITLCDATSELDAAAKVPPGYALRGRMKLRRLDAFFAQRSEDTIIKVLKVDVEGYEPHVIAGMGDVRVWYIALEFNPVLLSGVNRGYPPAQLLEDLMARRYRLSTTGFRGPWLSEAHVRRLATAKVPVSVYAAHEDLFVQPTERLRLRGWAGA</sequence>